<dbReference type="EMBL" id="CP035913">
    <property type="protein sequence ID" value="QBE64743.1"/>
    <property type="molecule type" value="Genomic_DNA"/>
</dbReference>
<dbReference type="AlphaFoldDB" id="A0A4V0Z3V3"/>
<proteinExistence type="predicted"/>
<gene>
    <name evidence="3" type="ORF">EWM63_18555</name>
</gene>
<name>A0A4V0Z3V3_9BURK</name>
<dbReference type="OrthoDB" id="259335at2"/>
<keyword evidence="1" id="KW-0732">Signal</keyword>
<evidence type="ECO:0000313" key="4">
    <source>
        <dbReference type="Proteomes" id="UP000290637"/>
    </source>
</evidence>
<dbReference type="KEGG" id="plue:EWM63_18555"/>
<feature type="domain" description="Ice-binding protein C-terminal" evidence="2">
    <location>
        <begin position="212"/>
        <end position="235"/>
    </location>
</feature>
<accession>A0A4V0Z3V3</accession>
<dbReference type="InterPro" id="IPR013424">
    <property type="entry name" value="Ice-binding_C"/>
</dbReference>
<reference evidence="3 4" key="1">
    <citation type="submission" date="2019-02" db="EMBL/GenBank/DDBJ databases">
        <title>Draft Genome Sequences of Six Type Strains of the Genus Massilia.</title>
        <authorList>
            <person name="Miess H."/>
            <person name="Frediansyhah A."/>
            <person name="Gross H."/>
        </authorList>
    </citation>
    <scope>NUCLEOTIDE SEQUENCE [LARGE SCALE GENOMIC DNA]</scope>
    <source>
        <strain evidence="3 4">DSM 17473</strain>
    </source>
</reference>
<sequence length="239" mass="24643">MKLPLIAATFALSLPLTALADVSSSAHFSNFHYEVIDLDLNDGITAALTLDEPGKGLTAGFDPGNGFPAPLEYLFEDGTVTATVGAGSATASLENGLGHASASFNGITGELFSTVAVGHTYTLTANTQVILYLDAEVAGGADAGNVWSPSHTGLFAINDDPVTGVPVQTEDYLTSYLGNTAGRQLTVTFTSGDTEQVGELGYFAGAYAGVSPVPEPSQLALLTLGLAGLGWQTRRARRK</sequence>
<evidence type="ECO:0000256" key="1">
    <source>
        <dbReference type="SAM" id="SignalP"/>
    </source>
</evidence>
<protein>
    <submittedName>
        <fullName evidence="3">PEP-CTERM sorting domain-containing protein</fullName>
    </submittedName>
</protein>
<organism evidence="3 4">
    <name type="scientific">Pseudoduganella lutea</name>
    <dbReference type="NCBI Taxonomy" id="321985"/>
    <lineage>
        <taxon>Bacteria</taxon>
        <taxon>Pseudomonadati</taxon>
        <taxon>Pseudomonadota</taxon>
        <taxon>Betaproteobacteria</taxon>
        <taxon>Burkholderiales</taxon>
        <taxon>Oxalobacteraceae</taxon>
        <taxon>Telluria group</taxon>
        <taxon>Pseudoduganella</taxon>
    </lineage>
</organism>
<feature type="signal peptide" evidence="1">
    <location>
        <begin position="1"/>
        <end position="20"/>
    </location>
</feature>
<evidence type="ECO:0000259" key="2">
    <source>
        <dbReference type="Pfam" id="PF07589"/>
    </source>
</evidence>
<keyword evidence="4" id="KW-1185">Reference proteome</keyword>
<dbReference type="RefSeq" id="WP_130187860.1">
    <property type="nucleotide sequence ID" value="NZ_CP035913.1"/>
</dbReference>
<dbReference type="Pfam" id="PF07589">
    <property type="entry name" value="PEP-CTERM"/>
    <property type="match status" value="1"/>
</dbReference>
<evidence type="ECO:0000313" key="3">
    <source>
        <dbReference type="EMBL" id="QBE64743.1"/>
    </source>
</evidence>
<feature type="chain" id="PRO_5020971217" evidence="1">
    <location>
        <begin position="21"/>
        <end position="239"/>
    </location>
</feature>
<dbReference type="Proteomes" id="UP000290637">
    <property type="component" value="Chromosome"/>
</dbReference>
<dbReference type="NCBIfam" id="TIGR02595">
    <property type="entry name" value="PEP_CTERM"/>
    <property type="match status" value="1"/>
</dbReference>